<dbReference type="GO" id="GO:0016020">
    <property type="term" value="C:membrane"/>
    <property type="evidence" value="ECO:0007669"/>
    <property type="project" value="UniProtKB-SubCell"/>
</dbReference>
<feature type="transmembrane region" description="Helical" evidence="7">
    <location>
        <begin position="12"/>
        <end position="32"/>
    </location>
</feature>
<dbReference type="EC" id="2.3.1.225" evidence="7"/>
<feature type="compositionally biased region" description="Polar residues" evidence="8">
    <location>
        <begin position="586"/>
        <end position="595"/>
    </location>
</feature>
<feature type="transmembrane region" description="Helical" evidence="7">
    <location>
        <begin position="44"/>
        <end position="63"/>
    </location>
</feature>
<gene>
    <name evidence="10" type="ORF">QE152_g30337</name>
</gene>
<keyword evidence="7" id="KW-0012">Acyltransferase</keyword>
<comment type="subcellular location">
    <subcellularLocation>
        <location evidence="1">Membrane</location>
        <topology evidence="1">Multi-pass membrane protein</topology>
    </subcellularLocation>
</comment>
<evidence type="ECO:0000256" key="7">
    <source>
        <dbReference type="RuleBase" id="RU079119"/>
    </source>
</evidence>
<dbReference type="EMBL" id="JASPKY010000406">
    <property type="protein sequence ID" value="KAK9701835.1"/>
    <property type="molecule type" value="Genomic_DNA"/>
</dbReference>
<keyword evidence="11" id="KW-1185">Reference proteome</keyword>
<comment type="caution">
    <text evidence="10">The sequence shown here is derived from an EMBL/GenBank/DDBJ whole genome shotgun (WGS) entry which is preliminary data.</text>
</comment>
<feature type="region of interest" description="Disordered" evidence="8">
    <location>
        <begin position="584"/>
        <end position="607"/>
    </location>
</feature>
<protein>
    <recommendedName>
        <fullName evidence="7">Palmitoyltransferase</fullName>
        <ecNumber evidence="7">2.3.1.225</ecNumber>
    </recommendedName>
</protein>
<evidence type="ECO:0000256" key="8">
    <source>
        <dbReference type="SAM" id="MobiDB-lite"/>
    </source>
</evidence>
<evidence type="ECO:0000256" key="5">
    <source>
        <dbReference type="ARBA" id="ARBA00023463"/>
    </source>
</evidence>
<evidence type="ECO:0000256" key="6">
    <source>
        <dbReference type="ARBA" id="ARBA00047790"/>
    </source>
</evidence>
<evidence type="ECO:0000259" key="9">
    <source>
        <dbReference type="Pfam" id="PF01529"/>
    </source>
</evidence>
<feature type="region of interest" description="Disordered" evidence="8">
    <location>
        <begin position="278"/>
        <end position="434"/>
    </location>
</feature>
<sequence>MPKCDEKTRYIPATFAWTLLLGATTLFFYFPAQYYIFRYPWVPAYQGVITFFVLANFTLATFMDPGVIPKAPPDEDREDDFRAPLYKNVDINGITVRMKWCVTCKFYRPPRCSHCSVCNHCIETFDHHCPWVNNCIGRRNYRFFFFFLISLSLHMISIFALSLVYVLNNKTRLSEVEPIIAMVLMAIVSLLAIPIFGLTGFHMVLVSRGRTTNEQVTGKFKGGYNPFSRGCWENCCYTQFGPQFPSLIKPSKYNAKRKHCPSHGPISTITNDSQVKTYMDNSNGVRNMNSNAYNKLSPGRDMSDPDLEPSASQSQDCEPTPPLQRHGSKSNFFLPPVEGESPRHPRMQFSRHSPHPRPRGLDPNRSGTPESLGPQRPSPTMQQRIKALGVPTPLAMSSPVRRSNPSTPTQPRRPDFISVTANHQGSGGGSSYYDFQTQASAQTGQRPAPSQGYGSPQRRFMSEGELVRQEAQLSYPRSNNTVDNIRELANSPQRGVYMWKDTSPGYPPPAQHPDFYRSNPTSPTQQAYSNPPRTYHPAVRGGVSVYPPQSPQVHRKNQLGAGTPTVPDARRRPMSFVRALEMSDSVEMTPSTQCATHKPGRPTTPDRISVYDLNYEISV</sequence>
<feature type="compositionally biased region" description="Polar residues" evidence="8">
    <location>
        <begin position="278"/>
        <end position="294"/>
    </location>
</feature>
<reference evidence="10 11" key="1">
    <citation type="journal article" date="2024" name="BMC Genomics">
        <title>De novo assembly and annotation of Popillia japonica's genome with initial clues to its potential as an invasive pest.</title>
        <authorList>
            <person name="Cucini C."/>
            <person name="Boschi S."/>
            <person name="Funari R."/>
            <person name="Cardaioli E."/>
            <person name="Iannotti N."/>
            <person name="Marturano G."/>
            <person name="Paoli F."/>
            <person name="Bruttini M."/>
            <person name="Carapelli A."/>
            <person name="Frati F."/>
            <person name="Nardi F."/>
        </authorList>
    </citation>
    <scope>NUCLEOTIDE SEQUENCE [LARGE SCALE GENOMIC DNA]</scope>
    <source>
        <strain evidence="10">DMR45628</strain>
    </source>
</reference>
<keyword evidence="4 7" id="KW-0472">Membrane</keyword>
<dbReference type="GO" id="GO:0019706">
    <property type="term" value="F:protein-cysteine S-palmitoyltransferase activity"/>
    <property type="evidence" value="ECO:0007669"/>
    <property type="project" value="UniProtKB-EC"/>
</dbReference>
<organism evidence="10 11">
    <name type="scientific">Popillia japonica</name>
    <name type="common">Japanese beetle</name>
    <dbReference type="NCBI Taxonomy" id="7064"/>
    <lineage>
        <taxon>Eukaryota</taxon>
        <taxon>Metazoa</taxon>
        <taxon>Ecdysozoa</taxon>
        <taxon>Arthropoda</taxon>
        <taxon>Hexapoda</taxon>
        <taxon>Insecta</taxon>
        <taxon>Pterygota</taxon>
        <taxon>Neoptera</taxon>
        <taxon>Endopterygota</taxon>
        <taxon>Coleoptera</taxon>
        <taxon>Polyphaga</taxon>
        <taxon>Scarabaeiformia</taxon>
        <taxon>Scarabaeidae</taxon>
        <taxon>Rutelinae</taxon>
        <taxon>Popillia</taxon>
    </lineage>
</organism>
<dbReference type="Proteomes" id="UP001458880">
    <property type="component" value="Unassembled WGS sequence"/>
</dbReference>
<evidence type="ECO:0000256" key="3">
    <source>
        <dbReference type="ARBA" id="ARBA00022989"/>
    </source>
</evidence>
<feature type="transmembrane region" description="Helical" evidence="7">
    <location>
        <begin position="179"/>
        <end position="201"/>
    </location>
</feature>
<feature type="transmembrane region" description="Helical" evidence="7">
    <location>
        <begin position="143"/>
        <end position="167"/>
    </location>
</feature>
<dbReference type="PROSITE" id="PS50216">
    <property type="entry name" value="DHHC"/>
    <property type="match status" value="1"/>
</dbReference>
<comment type="similarity">
    <text evidence="5">Belongs to the DHHC palmitoyltransferase family. ERF2/ZDHHC9 subfamily.</text>
</comment>
<dbReference type="PANTHER" id="PTHR12349">
    <property type="entry name" value="ANKYRIN REPEAT AND LEM DOMAIN-CONTAINING PROTEIN 2"/>
    <property type="match status" value="1"/>
</dbReference>
<keyword evidence="3 7" id="KW-1133">Transmembrane helix</keyword>
<dbReference type="AlphaFoldDB" id="A0AAW1JEP3"/>
<proteinExistence type="inferred from homology"/>
<dbReference type="Pfam" id="PF01529">
    <property type="entry name" value="DHHC"/>
    <property type="match status" value="1"/>
</dbReference>
<dbReference type="PANTHER" id="PTHR12349:SF2">
    <property type="entry name" value="PALMITOYLTRANSFERASE ZDHHC8"/>
    <property type="match status" value="1"/>
</dbReference>
<evidence type="ECO:0000313" key="10">
    <source>
        <dbReference type="EMBL" id="KAK9701835.1"/>
    </source>
</evidence>
<keyword evidence="2 7" id="KW-0812">Transmembrane</keyword>
<feature type="domain" description="Palmitoyltransferase DHHC" evidence="9">
    <location>
        <begin position="97"/>
        <end position="217"/>
    </location>
</feature>
<dbReference type="InterPro" id="IPR001594">
    <property type="entry name" value="Palmitoyltrfase_DHHC"/>
</dbReference>
<evidence type="ECO:0000256" key="2">
    <source>
        <dbReference type="ARBA" id="ARBA00022692"/>
    </source>
</evidence>
<evidence type="ECO:0000256" key="1">
    <source>
        <dbReference type="ARBA" id="ARBA00004141"/>
    </source>
</evidence>
<name>A0AAW1JEP3_POPJA</name>
<accession>A0AAW1JEP3</accession>
<feature type="compositionally biased region" description="Polar residues" evidence="8">
    <location>
        <begin position="400"/>
        <end position="410"/>
    </location>
</feature>
<comment type="catalytic activity">
    <reaction evidence="6">
        <text>L-cysteinyl-[protein] + hexadecanoyl-CoA = S-hexadecanoyl-L-cysteinyl-[protein] + CoA</text>
        <dbReference type="Rhea" id="RHEA:36683"/>
        <dbReference type="Rhea" id="RHEA-COMP:10131"/>
        <dbReference type="Rhea" id="RHEA-COMP:11032"/>
        <dbReference type="ChEBI" id="CHEBI:29950"/>
        <dbReference type="ChEBI" id="CHEBI:57287"/>
        <dbReference type="ChEBI" id="CHEBI:57379"/>
        <dbReference type="ChEBI" id="CHEBI:74151"/>
        <dbReference type="EC" id="2.3.1.225"/>
    </reaction>
    <physiologicalReaction direction="left-to-right" evidence="6">
        <dbReference type="Rhea" id="RHEA:36684"/>
    </physiologicalReaction>
</comment>
<evidence type="ECO:0000256" key="4">
    <source>
        <dbReference type="ARBA" id="ARBA00023136"/>
    </source>
</evidence>
<evidence type="ECO:0000313" key="11">
    <source>
        <dbReference type="Proteomes" id="UP001458880"/>
    </source>
</evidence>
<keyword evidence="7" id="KW-0808">Transferase</keyword>
<comment type="domain">
    <text evidence="7">The DHHC domain is required for palmitoyltransferase activity.</text>
</comment>
<feature type="region of interest" description="Disordered" evidence="8">
    <location>
        <begin position="439"/>
        <end position="458"/>
    </location>
</feature>